<feature type="region of interest" description="Disordered" evidence="7">
    <location>
        <begin position="509"/>
        <end position="528"/>
    </location>
</feature>
<evidence type="ECO:0000256" key="7">
    <source>
        <dbReference type="SAM" id="MobiDB-lite"/>
    </source>
</evidence>
<evidence type="ECO:0000256" key="4">
    <source>
        <dbReference type="ARBA" id="ARBA00022692"/>
    </source>
</evidence>
<keyword evidence="3" id="KW-0808">Transferase</keyword>
<gene>
    <name evidence="11" type="ORF">CLEI1391_LOCUS17726</name>
</gene>
<dbReference type="InterPro" id="IPR044845">
    <property type="entry name" value="HPAT/SRGT1-like"/>
</dbReference>
<dbReference type="Pfam" id="PF01549">
    <property type="entry name" value="ShK"/>
    <property type="match status" value="1"/>
</dbReference>
<feature type="chain" id="PRO_5031378054" description="ShKT domain-containing protein" evidence="9">
    <location>
        <begin position="23"/>
        <end position="711"/>
    </location>
</feature>
<protein>
    <recommendedName>
        <fullName evidence="10">ShKT domain-containing protein</fullName>
    </recommendedName>
</protein>
<evidence type="ECO:0000256" key="3">
    <source>
        <dbReference type="ARBA" id="ARBA00022679"/>
    </source>
</evidence>
<keyword evidence="4 8" id="KW-0812">Transmembrane</keyword>
<feature type="region of interest" description="Disordered" evidence="7">
    <location>
        <begin position="595"/>
        <end position="653"/>
    </location>
</feature>
<proteinExistence type="predicted"/>
<organism evidence="11">
    <name type="scientific">Chlamydomonas leiostraca</name>
    <dbReference type="NCBI Taxonomy" id="1034604"/>
    <lineage>
        <taxon>Eukaryota</taxon>
        <taxon>Viridiplantae</taxon>
        <taxon>Chlorophyta</taxon>
        <taxon>core chlorophytes</taxon>
        <taxon>Chlorophyceae</taxon>
        <taxon>CS clade</taxon>
        <taxon>Chlamydomonadales</taxon>
        <taxon>Chlamydomonadaceae</taxon>
        <taxon>Chlamydomonas</taxon>
    </lineage>
</organism>
<evidence type="ECO:0000313" key="11">
    <source>
        <dbReference type="EMBL" id="CAD8693543.1"/>
    </source>
</evidence>
<dbReference type="EMBL" id="HBFB01031614">
    <property type="protein sequence ID" value="CAD8693543.1"/>
    <property type="molecule type" value="Transcribed_RNA"/>
</dbReference>
<feature type="signal peptide" evidence="9">
    <location>
        <begin position="1"/>
        <end position="22"/>
    </location>
</feature>
<keyword evidence="5 8" id="KW-1133">Transmembrane helix</keyword>
<dbReference type="GO" id="GO:0016020">
    <property type="term" value="C:membrane"/>
    <property type="evidence" value="ECO:0007669"/>
    <property type="project" value="UniProtKB-SubCell"/>
</dbReference>
<evidence type="ECO:0000256" key="1">
    <source>
        <dbReference type="ARBA" id="ARBA00004167"/>
    </source>
</evidence>
<evidence type="ECO:0000259" key="10">
    <source>
        <dbReference type="PROSITE" id="PS51670"/>
    </source>
</evidence>
<evidence type="ECO:0000256" key="9">
    <source>
        <dbReference type="SAM" id="SignalP"/>
    </source>
</evidence>
<dbReference type="AlphaFoldDB" id="A0A7S0S205"/>
<reference evidence="11" key="1">
    <citation type="submission" date="2021-01" db="EMBL/GenBank/DDBJ databases">
        <authorList>
            <person name="Corre E."/>
            <person name="Pelletier E."/>
            <person name="Niang G."/>
            <person name="Scheremetjew M."/>
            <person name="Finn R."/>
            <person name="Kale V."/>
            <person name="Holt S."/>
            <person name="Cochrane G."/>
            <person name="Meng A."/>
            <person name="Brown T."/>
            <person name="Cohen L."/>
        </authorList>
    </citation>
    <scope>NUCLEOTIDE SEQUENCE</scope>
    <source>
        <strain evidence="11">SAG 11-49</strain>
    </source>
</reference>
<dbReference type="SMART" id="SM00254">
    <property type="entry name" value="ShKT"/>
    <property type="match status" value="1"/>
</dbReference>
<accession>A0A7S0S205</accession>
<dbReference type="InterPro" id="IPR003582">
    <property type="entry name" value="ShKT_dom"/>
</dbReference>
<dbReference type="GO" id="GO:0016757">
    <property type="term" value="F:glycosyltransferase activity"/>
    <property type="evidence" value="ECO:0007669"/>
    <property type="project" value="UniProtKB-KW"/>
</dbReference>
<sequence length="711" mass="79203">MRSLASTMWALALVAWLQLASSAFTPVHVVFLTDCTMYSNWQSLGMMWSWRMSGQPGTLSRVMCCTPEEKAKYDTTLQREVETWVAPSFTIHPRTGDNYAAYNKPEAVIDWLEHVTPKEEYVLVLDSDMILRKPFLVEEMHPSPGWAVGARYTYMIGVANELADRHIPEVPKRNDTFAGPMHRRADQVGGFFFIHRDDLKRMSKLWLKYTEDVRNDTEAYRLSGDVYAIHPGDKPWISEMYGYAFGAAKSNVWHHWDSTSMIYPQYEPHGIPKLLHYGLLFEVDKYKFDKHWHYDFDVTKCAPWDLSNPSRATAGIFPPPPHPSTLKNQDNIVALYRDLLSIETVAMLNAGFCDYHLRHCPPHTQLLAVCTEALQLYIATEEAIAKAEKEFKCTDWHTKCSEWAKEGECEQNKEYMEENCLKSCNKCDSKADAIAKPQPTETLELLEKLRKALGDAGSGATTIGAAKTTTTATATATNTAQQQAVASPKAAATTTTTTDTNNVQQQQAVAKPVASSPPPVVVQAQSPKELDEATKQILREAMEGKKDIVDTIRGKGGRNALLRKDFLVRCYRMTLTLDEVKACVEAAREGKAYVHPRTGKSSADASAPVGGGDGSDLLSDPEGGADGEGETAEERRARRVSHHRLIKDDIGDKSRRKALDEGVVAPASHKGSGLTTWQAAGLWVVVVAAFLLAVPKISKLRRRQRSGQRIE</sequence>
<feature type="domain" description="ShKT" evidence="10">
    <location>
        <begin position="393"/>
        <end position="427"/>
    </location>
</feature>
<dbReference type="PROSITE" id="PS51670">
    <property type="entry name" value="SHKT"/>
    <property type="match status" value="1"/>
</dbReference>
<dbReference type="InterPro" id="IPR056508">
    <property type="entry name" value="HPAT-like"/>
</dbReference>
<keyword evidence="6 8" id="KW-0472">Membrane</keyword>
<evidence type="ECO:0000256" key="2">
    <source>
        <dbReference type="ARBA" id="ARBA00022676"/>
    </source>
</evidence>
<evidence type="ECO:0000256" key="6">
    <source>
        <dbReference type="ARBA" id="ARBA00023136"/>
    </source>
</evidence>
<keyword evidence="9" id="KW-0732">Signal</keyword>
<evidence type="ECO:0000256" key="5">
    <source>
        <dbReference type="ARBA" id="ARBA00022989"/>
    </source>
</evidence>
<name>A0A7S0S205_9CHLO</name>
<dbReference type="PANTHER" id="PTHR31485:SF7">
    <property type="entry name" value="PEPTIDYL SERINE ALPHA-GALACTOSYLTRANSFERASE"/>
    <property type="match status" value="1"/>
</dbReference>
<keyword evidence="2" id="KW-0328">Glycosyltransferase</keyword>
<dbReference type="Pfam" id="PF23452">
    <property type="entry name" value="HPAT"/>
    <property type="match status" value="1"/>
</dbReference>
<feature type="transmembrane region" description="Helical" evidence="8">
    <location>
        <begin position="677"/>
        <end position="695"/>
    </location>
</feature>
<dbReference type="PANTHER" id="PTHR31485">
    <property type="entry name" value="PEPTIDYL SERINE ALPHA-GALACTOSYLTRANSFERASE"/>
    <property type="match status" value="1"/>
</dbReference>
<evidence type="ECO:0000256" key="8">
    <source>
        <dbReference type="SAM" id="Phobius"/>
    </source>
</evidence>
<comment type="subcellular location">
    <subcellularLocation>
        <location evidence="1">Membrane</location>
        <topology evidence="1">Single-pass membrane protein</topology>
    </subcellularLocation>
</comment>